<proteinExistence type="predicted"/>
<sequence length="106" mass="12414">MERNLIPWNSRLLNYWKSSPYFLEENVEKSLRKLDLYEKLKQKQGQEEKVEKEKKQGEDEDGDSDEAAGEVEEEFSDDGDFIQNSDFDDDGDDFNMADANDDEATY</sequence>
<name>A0ACB8P2D8_CITSI</name>
<keyword evidence="2" id="KW-1185">Reference proteome</keyword>
<organism evidence="1 2">
    <name type="scientific">Citrus sinensis</name>
    <name type="common">Sweet orange</name>
    <name type="synonym">Citrus aurantium var. sinensis</name>
    <dbReference type="NCBI Taxonomy" id="2711"/>
    <lineage>
        <taxon>Eukaryota</taxon>
        <taxon>Viridiplantae</taxon>
        <taxon>Streptophyta</taxon>
        <taxon>Embryophyta</taxon>
        <taxon>Tracheophyta</taxon>
        <taxon>Spermatophyta</taxon>
        <taxon>Magnoliopsida</taxon>
        <taxon>eudicotyledons</taxon>
        <taxon>Gunneridae</taxon>
        <taxon>Pentapetalae</taxon>
        <taxon>rosids</taxon>
        <taxon>malvids</taxon>
        <taxon>Sapindales</taxon>
        <taxon>Rutaceae</taxon>
        <taxon>Aurantioideae</taxon>
        <taxon>Citrus</taxon>
    </lineage>
</organism>
<evidence type="ECO:0000313" key="1">
    <source>
        <dbReference type="EMBL" id="KAH9804266.1"/>
    </source>
</evidence>
<comment type="caution">
    <text evidence="1">The sequence shown here is derived from an EMBL/GenBank/DDBJ whole genome shotgun (WGS) entry which is preliminary data.</text>
</comment>
<dbReference type="Proteomes" id="UP000829398">
    <property type="component" value="Chromosome 1"/>
</dbReference>
<reference evidence="2" key="1">
    <citation type="journal article" date="2023" name="Hortic. Res.">
        <title>A chromosome-level phased genome enabling allele-level studies in sweet orange: a case study on citrus Huanglongbing tolerance.</title>
        <authorList>
            <person name="Wu B."/>
            <person name="Yu Q."/>
            <person name="Deng Z."/>
            <person name="Duan Y."/>
            <person name="Luo F."/>
            <person name="Gmitter F. Jr."/>
        </authorList>
    </citation>
    <scope>NUCLEOTIDE SEQUENCE [LARGE SCALE GENOMIC DNA]</scope>
    <source>
        <strain evidence="2">cv. Valencia</strain>
    </source>
</reference>
<accession>A0ACB8P2D8</accession>
<dbReference type="EMBL" id="CM039170">
    <property type="protein sequence ID" value="KAH9804266.1"/>
    <property type="molecule type" value="Genomic_DNA"/>
</dbReference>
<evidence type="ECO:0000313" key="2">
    <source>
        <dbReference type="Proteomes" id="UP000829398"/>
    </source>
</evidence>
<gene>
    <name evidence="1" type="ORF">KPL71_002075</name>
</gene>
<protein>
    <submittedName>
        <fullName evidence="1">Uncharacterized protein</fullName>
    </submittedName>
</protein>